<dbReference type="Proteomes" id="UP000297280">
    <property type="component" value="Unassembled WGS sequence"/>
</dbReference>
<protein>
    <submittedName>
        <fullName evidence="1">Uncharacterized protein</fullName>
    </submittedName>
</protein>
<proteinExistence type="predicted"/>
<dbReference type="EMBL" id="PQXO01000103">
    <property type="protein sequence ID" value="TGO89560.1"/>
    <property type="molecule type" value="Genomic_DNA"/>
</dbReference>
<dbReference type="AlphaFoldDB" id="A0A4Z1KYP2"/>
<reference evidence="1 2" key="1">
    <citation type="submission" date="2017-12" db="EMBL/GenBank/DDBJ databases">
        <title>Comparative genomics of Botrytis spp.</title>
        <authorList>
            <person name="Valero-Jimenez C.A."/>
            <person name="Tapia P."/>
            <person name="Veloso J."/>
            <person name="Silva-Moreno E."/>
            <person name="Staats M."/>
            <person name="Valdes J.H."/>
            <person name="Van Kan J.A.L."/>
        </authorList>
    </citation>
    <scope>NUCLEOTIDE SEQUENCE [LARGE SCALE GENOMIC DNA]</scope>
    <source>
        <strain evidence="1 2">MUCL3349</strain>
    </source>
</reference>
<evidence type="ECO:0000313" key="1">
    <source>
        <dbReference type="EMBL" id="TGO89560.1"/>
    </source>
</evidence>
<comment type="caution">
    <text evidence="1">The sequence shown here is derived from an EMBL/GenBank/DDBJ whole genome shotgun (WGS) entry which is preliminary data.</text>
</comment>
<accession>A0A4Z1KYP2</accession>
<gene>
    <name evidence="1" type="ORF">BPOR_0103g00060</name>
</gene>
<evidence type="ECO:0000313" key="2">
    <source>
        <dbReference type="Proteomes" id="UP000297280"/>
    </source>
</evidence>
<organism evidence="1 2">
    <name type="scientific">Botrytis porri</name>
    <dbReference type="NCBI Taxonomy" id="87229"/>
    <lineage>
        <taxon>Eukaryota</taxon>
        <taxon>Fungi</taxon>
        <taxon>Dikarya</taxon>
        <taxon>Ascomycota</taxon>
        <taxon>Pezizomycotina</taxon>
        <taxon>Leotiomycetes</taxon>
        <taxon>Helotiales</taxon>
        <taxon>Sclerotiniaceae</taxon>
        <taxon>Botrytis</taxon>
    </lineage>
</organism>
<sequence length="91" mass="10121">MITSKPYSTALIEAAAPISALIAPLETTETVVDSRLRRQSEKHIFERTEIGCVRCCSCLVNIGFAVRNENEVGCIMETTVHETLDVDPRLR</sequence>
<name>A0A4Z1KYP2_9HELO</name>
<keyword evidence="2" id="KW-1185">Reference proteome</keyword>